<dbReference type="Proteomes" id="UP000036873">
    <property type="component" value="Unassembled WGS sequence"/>
</dbReference>
<name>A0A0L6TX15_9FIRM</name>
<organism evidence="1 2">
    <name type="scientific">Acetobacterium bakii</name>
    <dbReference type="NCBI Taxonomy" id="52689"/>
    <lineage>
        <taxon>Bacteria</taxon>
        <taxon>Bacillati</taxon>
        <taxon>Bacillota</taxon>
        <taxon>Clostridia</taxon>
        <taxon>Eubacteriales</taxon>
        <taxon>Eubacteriaceae</taxon>
        <taxon>Acetobacterium</taxon>
    </lineage>
</organism>
<reference evidence="2" key="1">
    <citation type="submission" date="2015-07" db="EMBL/GenBank/DDBJ databases">
        <title>Draft genome sequence of Acetobacterium bakii DSM 8293, a potential psychrophilic chemical producer through syngas fermentation.</title>
        <authorList>
            <person name="Song Y."/>
            <person name="Hwang S."/>
            <person name="Cho B.-K."/>
        </authorList>
    </citation>
    <scope>NUCLEOTIDE SEQUENCE [LARGE SCALE GENOMIC DNA]</scope>
    <source>
        <strain evidence="2">DSM 8239</strain>
    </source>
</reference>
<evidence type="ECO:0000313" key="2">
    <source>
        <dbReference type="Proteomes" id="UP000036873"/>
    </source>
</evidence>
<accession>A0A0L6TX15</accession>
<evidence type="ECO:0000313" key="1">
    <source>
        <dbReference type="EMBL" id="KNZ40617.1"/>
    </source>
</evidence>
<dbReference type="EMBL" id="LGYO01000051">
    <property type="protein sequence ID" value="KNZ40617.1"/>
    <property type="molecule type" value="Genomic_DNA"/>
</dbReference>
<dbReference type="STRING" id="52689.AKG39_16675"/>
<dbReference type="AlphaFoldDB" id="A0A0L6TX15"/>
<keyword evidence="2" id="KW-1185">Reference proteome</keyword>
<protein>
    <recommendedName>
        <fullName evidence="3">TnpV protein</fullName>
    </recommendedName>
</protein>
<gene>
    <name evidence="1" type="ORF">AKG39_16675</name>
</gene>
<dbReference type="InterPro" id="IPR026989">
    <property type="entry name" value="TnpV"/>
</dbReference>
<evidence type="ECO:0008006" key="3">
    <source>
        <dbReference type="Google" id="ProtNLM"/>
    </source>
</evidence>
<dbReference type="Pfam" id="PF14198">
    <property type="entry name" value="TnpV"/>
    <property type="match status" value="1"/>
</dbReference>
<proteinExistence type="predicted"/>
<comment type="caution">
    <text evidence="1">The sequence shown here is derived from an EMBL/GenBank/DDBJ whole genome shotgun (WGS) entry which is preliminary data.</text>
</comment>
<sequence length="114" mass="13565">MESENHLDEEYQERNFKLLTQTRRGVGMYEELRYNYLKENKQELFSELFFQGKLNEHLAAVEQSARNRLDQIIRCLLVKHPAPDKNAKPLSWAQHMNKMTAAAREIVIQELIYN</sequence>